<dbReference type="Proteomes" id="UP000452235">
    <property type="component" value="Unassembled WGS sequence"/>
</dbReference>
<evidence type="ECO:0000313" key="1">
    <source>
        <dbReference type="EMBL" id="GFF15772.1"/>
    </source>
</evidence>
<gene>
    <name evidence="1" type="ORF">ATEIFO6365_0004089100</name>
</gene>
<dbReference type="AlphaFoldDB" id="A0A5M3YQG0"/>
<sequence length="382" mass="42639">MLVQFNGRSPYGCVECHPQLIQCVDKPSRCSCLCGASMTCDYMATTPANWSTTTGSASSPAMTPIADPMNHPLAHFAPAGELNHTELELMVQWCTDTYRSVAHQPSVEWIWHAAVPREALQRPFLLHGILAVSALHLFFRTTGDTQAHYLRTAHTHRQHAQEGLSQALRALDASNCNAAFAVSSMLTVFSFALPLAARRTPTAAHSPLDELCHIMRHVQQSMGSLCEIVYWVGRGDLHALIECDETAPRMPDTSRLAIMALARLNDTLATQSPQHEKCVFDRALDALGHTLDQLARGGELLLSAFRWIVQIPPRFIELLHERHPFALVILAHYAVVLHLLRERWWVGDWGARVIQAVGRSLEWEWRKTLGWVLDATGCTLPQ</sequence>
<dbReference type="InterPro" id="IPR053157">
    <property type="entry name" value="Sterol_Uptake_Regulator"/>
</dbReference>
<evidence type="ECO:0000313" key="2">
    <source>
        <dbReference type="Proteomes" id="UP000452235"/>
    </source>
</evidence>
<protein>
    <submittedName>
        <fullName evidence="1">Zn(II)2Cys6 transcription factor</fullName>
    </submittedName>
</protein>
<organism evidence="1 2">
    <name type="scientific">Aspergillus terreus</name>
    <dbReference type="NCBI Taxonomy" id="33178"/>
    <lineage>
        <taxon>Eukaryota</taxon>
        <taxon>Fungi</taxon>
        <taxon>Dikarya</taxon>
        <taxon>Ascomycota</taxon>
        <taxon>Pezizomycotina</taxon>
        <taxon>Eurotiomycetes</taxon>
        <taxon>Eurotiomycetidae</taxon>
        <taxon>Eurotiales</taxon>
        <taxon>Aspergillaceae</taxon>
        <taxon>Aspergillus</taxon>
        <taxon>Aspergillus subgen. Circumdati</taxon>
    </lineage>
</organism>
<dbReference type="VEuPathDB" id="FungiDB:ATEG_04894"/>
<dbReference type="EMBL" id="BLJY01000004">
    <property type="protein sequence ID" value="GFF15772.1"/>
    <property type="molecule type" value="Genomic_DNA"/>
</dbReference>
<dbReference type="PANTHER" id="PTHR47784:SF13">
    <property type="entry name" value="ZN(II)2CYS6 TRANSCRIPTION FACTOR (EUROFUNG)"/>
    <property type="match status" value="1"/>
</dbReference>
<keyword evidence="2" id="KW-1185">Reference proteome</keyword>
<reference evidence="1 2" key="1">
    <citation type="submission" date="2020-01" db="EMBL/GenBank/DDBJ databases">
        <title>Aspergillus terreus IFO 6365 whole genome shotgun sequence.</title>
        <authorList>
            <person name="Kanamasa S."/>
            <person name="Takahashi H."/>
        </authorList>
    </citation>
    <scope>NUCLEOTIDE SEQUENCE [LARGE SCALE GENOMIC DNA]</scope>
    <source>
        <strain evidence="1 2">IFO 6365</strain>
    </source>
</reference>
<name>A0A5M3YQG0_ASPTE</name>
<comment type="caution">
    <text evidence="1">The sequence shown here is derived from an EMBL/GenBank/DDBJ whole genome shotgun (WGS) entry which is preliminary data.</text>
</comment>
<dbReference type="OrthoDB" id="4937900at2759"/>
<dbReference type="PANTHER" id="PTHR47784">
    <property type="entry name" value="STEROL UPTAKE CONTROL PROTEIN 2"/>
    <property type="match status" value="1"/>
</dbReference>
<dbReference type="GO" id="GO:0001228">
    <property type="term" value="F:DNA-binding transcription activator activity, RNA polymerase II-specific"/>
    <property type="evidence" value="ECO:0007669"/>
    <property type="project" value="TreeGrafter"/>
</dbReference>
<accession>A0A5M3YQG0</accession>
<proteinExistence type="predicted"/>
<dbReference type="InterPro" id="IPR021858">
    <property type="entry name" value="Fun_TF"/>
</dbReference>
<dbReference type="Pfam" id="PF11951">
    <property type="entry name" value="Fungal_trans_2"/>
    <property type="match status" value="1"/>
</dbReference>